<sequence>MNCETCRDRILLFDQLSEAEQDALLEHIGECDGCSLAFEEYLQLEEALDLVLEDEAVMISARKKKKPYTYFKRAALICASLFILCLAAWNTPPVKAAIEKALNELIGDKFLEMDKPLEHKESDKEKEKETVPVIYTVKVSPEGKRTISYMSGRKNRQEYENGNYEVSDGTTRLTYYKDDHVYTSEKLDNSISQMTQDIFEGLGPDQINKLGETTYVGRKADMYEITFNDGSKVEYWFDQETDWVINEFRYEDGVKISNDDLPQLVEFKVIEAEKNHKLFDAVPPEGAKEIEFDPMRILKLED</sequence>
<dbReference type="EMBL" id="JNVC02000001">
    <property type="protein sequence ID" value="KEZ53736.1"/>
    <property type="molecule type" value="Genomic_DNA"/>
</dbReference>
<dbReference type="AlphaFoldDB" id="A0A084H2C4"/>
<feature type="transmembrane region" description="Helical" evidence="1">
    <location>
        <begin position="70"/>
        <end position="89"/>
    </location>
</feature>
<keyword evidence="1" id="KW-0812">Transmembrane</keyword>
<dbReference type="OrthoDB" id="2834255at2"/>
<evidence type="ECO:0008006" key="4">
    <source>
        <dbReference type="Google" id="ProtNLM"/>
    </source>
</evidence>
<dbReference type="RefSeq" id="WP_029565340.1">
    <property type="nucleotide sequence ID" value="NZ_JNVC02000001.1"/>
</dbReference>
<organism evidence="2 3">
    <name type="scientific">Metabacillus indicus</name>
    <name type="common">Bacillus indicus</name>
    <dbReference type="NCBI Taxonomy" id="246786"/>
    <lineage>
        <taxon>Bacteria</taxon>
        <taxon>Bacillati</taxon>
        <taxon>Bacillota</taxon>
        <taxon>Bacilli</taxon>
        <taxon>Bacillales</taxon>
        <taxon>Bacillaceae</taxon>
        <taxon>Metabacillus</taxon>
    </lineage>
</organism>
<evidence type="ECO:0000256" key="1">
    <source>
        <dbReference type="SAM" id="Phobius"/>
    </source>
</evidence>
<protein>
    <recommendedName>
        <fullName evidence="4">Zinc-finger domain-containing protein</fullName>
    </recommendedName>
</protein>
<name>A0A084H2C4_METID</name>
<evidence type="ECO:0000313" key="3">
    <source>
        <dbReference type="Proteomes" id="UP000028549"/>
    </source>
</evidence>
<keyword evidence="1" id="KW-0472">Membrane</keyword>
<keyword evidence="3" id="KW-1185">Reference proteome</keyword>
<comment type="caution">
    <text evidence="2">The sequence shown here is derived from an EMBL/GenBank/DDBJ whole genome shotgun (WGS) entry which is preliminary data.</text>
</comment>
<keyword evidence="1" id="KW-1133">Transmembrane helix</keyword>
<proteinExistence type="predicted"/>
<dbReference type="Proteomes" id="UP000028549">
    <property type="component" value="Unassembled WGS sequence"/>
</dbReference>
<gene>
    <name evidence="2" type="ORF">GS18_0201880</name>
</gene>
<evidence type="ECO:0000313" key="2">
    <source>
        <dbReference type="EMBL" id="KEZ53736.1"/>
    </source>
</evidence>
<accession>A0A084H2C4</accession>
<reference evidence="2 3" key="1">
    <citation type="journal article" date="2005" name="Int. J. Syst. Evol. Microbiol.">
        <title>Bacillus cibi sp. nov., isolated from jeotgal, a traditional Korean fermented seafood.</title>
        <authorList>
            <person name="Yoon J.H."/>
            <person name="Lee C.H."/>
            <person name="Oh T.K."/>
        </authorList>
    </citation>
    <scope>NUCLEOTIDE SEQUENCE [LARGE SCALE GENOMIC DNA]</scope>
    <source>
        <strain evidence="2 3">DSM 16189</strain>
    </source>
</reference>
<dbReference type="Gene3D" id="2.50.20.10">
    <property type="entry name" value="Lipoprotein localisation LolA/LolB/LppX"/>
    <property type="match status" value="1"/>
</dbReference>